<dbReference type="InterPro" id="IPR025857">
    <property type="entry name" value="MacB_PCD"/>
</dbReference>
<dbReference type="eggNOG" id="COG0577">
    <property type="taxonomic scope" value="Bacteria"/>
</dbReference>
<dbReference type="InterPro" id="IPR003838">
    <property type="entry name" value="ABC3_permease_C"/>
</dbReference>
<evidence type="ECO:0000256" key="4">
    <source>
        <dbReference type="ARBA" id="ARBA00022989"/>
    </source>
</evidence>
<reference evidence="10 11" key="1">
    <citation type="journal article" date="2016" name="MBio">
        <title>Lateral Gene Transfer in a Heavy Metal-Contaminated-Groundwater Microbial Community.</title>
        <authorList>
            <person name="Hemme C.L."/>
            <person name="Green S.J."/>
            <person name="Rishishwar L."/>
            <person name="Prakash O."/>
            <person name="Pettenato A."/>
            <person name="Chakraborty R."/>
            <person name="Deutschbauer A.M."/>
            <person name="Van Nostrand J.D."/>
            <person name="Wu L."/>
            <person name="He Z."/>
            <person name="Jordan I.K."/>
            <person name="Hazen T.C."/>
            <person name="Arkin A.P."/>
            <person name="Kostka J.E."/>
            <person name="Zhou J."/>
        </authorList>
    </citation>
    <scope>NUCLEOTIDE SEQUENCE [LARGE SCALE GENOMIC DNA]</scope>
    <source>
        <strain evidence="10 11">FW104-T7</strain>
    </source>
</reference>
<comment type="subcellular location">
    <subcellularLocation>
        <location evidence="1">Cell membrane</location>
        <topology evidence="1">Multi-pass membrane protein</topology>
    </subcellularLocation>
</comment>
<feature type="transmembrane region" description="Helical" evidence="7">
    <location>
        <begin position="334"/>
        <end position="360"/>
    </location>
</feature>
<dbReference type="PANTHER" id="PTHR30572:SF4">
    <property type="entry name" value="ABC TRANSPORTER PERMEASE YTRF"/>
    <property type="match status" value="1"/>
</dbReference>
<evidence type="ECO:0000256" key="5">
    <source>
        <dbReference type="ARBA" id="ARBA00023136"/>
    </source>
</evidence>
<keyword evidence="2" id="KW-1003">Cell membrane</keyword>
<keyword evidence="4 7" id="KW-1133">Transmembrane helix</keyword>
<feature type="domain" description="MacB-like periplasmic core" evidence="9">
    <location>
        <begin position="20"/>
        <end position="246"/>
    </location>
</feature>
<dbReference type="Pfam" id="PF12704">
    <property type="entry name" value="MacB_PCD"/>
    <property type="match status" value="1"/>
</dbReference>
<gene>
    <name evidence="10" type="ORF">RHOFW104T7_00500</name>
</gene>
<evidence type="ECO:0008006" key="12">
    <source>
        <dbReference type="Google" id="ProtNLM"/>
    </source>
</evidence>
<protein>
    <recommendedName>
        <fullName evidence="12">ABC transporter permease</fullName>
    </recommendedName>
</protein>
<dbReference type="GO" id="GO:0022857">
    <property type="term" value="F:transmembrane transporter activity"/>
    <property type="evidence" value="ECO:0007669"/>
    <property type="project" value="TreeGrafter"/>
</dbReference>
<proteinExistence type="inferred from homology"/>
<evidence type="ECO:0000256" key="7">
    <source>
        <dbReference type="SAM" id="Phobius"/>
    </source>
</evidence>
<evidence type="ECO:0000259" key="8">
    <source>
        <dbReference type="Pfam" id="PF02687"/>
    </source>
</evidence>
<dbReference type="Pfam" id="PF02687">
    <property type="entry name" value="FtsX"/>
    <property type="match status" value="1"/>
</dbReference>
<keyword evidence="3 7" id="KW-0812">Transmembrane</keyword>
<dbReference type="EMBL" id="LVJS01000098">
    <property type="protein sequence ID" value="KZC22479.1"/>
    <property type="molecule type" value="Genomic_DNA"/>
</dbReference>
<comment type="caution">
    <text evidence="10">The sequence shown here is derived from an EMBL/GenBank/DDBJ whole genome shotgun (WGS) entry which is preliminary data.</text>
</comment>
<name>A0A154QFQ0_9GAMM</name>
<keyword evidence="11" id="KW-1185">Reference proteome</keyword>
<dbReference type="STRING" id="416169.RHOFW104T7_00500"/>
<keyword evidence="5 7" id="KW-0472">Membrane</keyword>
<dbReference type="Proteomes" id="UP000076131">
    <property type="component" value="Unassembled WGS sequence"/>
</dbReference>
<dbReference type="InterPro" id="IPR050250">
    <property type="entry name" value="Macrolide_Exporter_MacB"/>
</dbReference>
<organism evidence="10 11">
    <name type="scientific">Rhodanobacter thiooxydans</name>
    <dbReference type="NCBI Taxonomy" id="416169"/>
    <lineage>
        <taxon>Bacteria</taxon>
        <taxon>Pseudomonadati</taxon>
        <taxon>Pseudomonadota</taxon>
        <taxon>Gammaproteobacteria</taxon>
        <taxon>Lysobacterales</taxon>
        <taxon>Rhodanobacteraceae</taxon>
        <taxon>Rhodanobacter</taxon>
    </lineage>
</organism>
<evidence type="ECO:0000256" key="1">
    <source>
        <dbReference type="ARBA" id="ARBA00004651"/>
    </source>
</evidence>
<evidence type="ECO:0000313" key="10">
    <source>
        <dbReference type="EMBL" id="KZC22479.1"/>
    </source>
</evidence>
<evidence type="ECO:0000259" key="9">
    <source>
        <dbReference type="Pfam" id="PF12704"/>
    </source>
</evidence>
<dbReference type="GO" id="GO:0005886">
    <property type="term" value="C:plasma membrane"/>
    <property type="evidence" value="ECO:0007669"/>
    <property type="project" value="UniProtKB-SubCell"/>
</dbReference>
<feature type="transmembrane region" description="Helical" evidence="7">
    <location>
        <begin position="290"/>
        <end position="314"/>
    </location>
</feature>
<accession>A0A154QFQ0</accession>
<dbReference type="AlphaFoldDB" id="A0A154QFQ0"/>
<comment type="similarity">
    <text evidence="6">Belongs to the ABC-4 integral membrane protein family.</text>
</comment>
<evidence type="ECO:0000313" key="11">
    <source>
        <dbReference type="Proteomes" id="UP000076131"/>
    </source>
</evidence>
<feature type="transmembrane region" description="Helical" evidence="7">
    <location>
        <begin position="372"/>
        <end position="392"/>
    </location>
</feature>
<feature type="domain" description="ABC3 transporter permease C-terminal" evidence="8">
    <location>
        <begin position="295"/>
        <end position="405"/>
    </location>
</feature>
<evidence type="ECO:0000256" key="2">
    <source>
        <dbReference type="ARBA" id="ARBA00022475"/>
    </source>
</evidence>
<evidence type="ECO:0000256" key="3">
    <source>
        <dbReference type="ARBA" id="ARBA00022692"/>
    </source>
</evidence>
<sequence length="412" mass="44131">MTARVHLGHILHSLRRHQLTVLILIIEVAFSFSVVCNMALMASHRVLASHQESGLQESGLGMLSSTDRSSASGDNHWVRTVEAMRAIEAVSGVEAVAAVQSLPLNGSSYNISFSRSLPTDSGSGGGVQVSAFIGSPNMVNVLGLEISKGRSFTRDEYVLNKDQGAALTEAGSVLVSEQLARKLFGSRNALGQVVYVERHPMRIVGIVRHLLSPAPTLGAENELTAIVPVLPNSDTTAFLVRAKPTDLDRTLHRSAQALFAANPNGVIENVGTYEDLRTKYFQHDVAMLRLMTYALVALLVVTIIGIAGLVSFWVSRRGKSIGVRRALGALRSDIVYHFLVENICVVVAGLCVGIAGAYTLNAYLIRHYGESPMSVIFLLFGIVLMVVAGQLASLGPAIRAAKIPPSAAMRGR</sequence>
<dbReference type="PANTHER" id="PTHR30572">
    <property type="entry name" value="MEMBRANE COMPONENT OF TRANSPORTER-RELATED"/>
    <property type="match status" value="1"/>
</dbReference>
<evidence type="ECO:0000256" key="6">
    <source>
        <dbReference type="ARBA" id="ARBA00038076"/>
    </source>
</evidence>
<feature type="transmembrane region" description="Helical" evidence="7">
    <location>
        <begin position="21"/>
        <end position="42"/>
    </location>
</feature>